<dbReference type="GO" id="GO:0005829">
    <property type="term" value="C:cytosol"/>
    <property type="evidence" value="ECO:0007669"/>
    <property type="project" value="TreeGrafter"/>
</dbReference>
<organism evidence="14 15">
    <name type="scientific">Candidatus Ichthyocystis hellenicum</name>
    <dbReference type="NCBI Taxonomy" id="1561003"/>
    <lineage>
        <taxon>Bacteria</taxon>
        <taxon>Pseudomonadati</taxon>
        <taxon>Pseudomonadota</taxon>
        <taxon>Betaproteobacteria</taxon>
        <taxon>Burkholderiales</taxon>
        <taxon>Candidatus Ichthyocystis</taxon>
    </lineage>
</organism>
<dbReference type="InterPro" id="IPR009080">
    <property type="entry name" value="tRNAsynth_Ia_anticodon-bd"/>
</dbReference>
<dbReference type="NCBIfam" id="TIGR00435">
    <property type="entry name" value="cysS"/>
    <property type="match status" value="1"/>
</dbReference>
<dbReference type="InterPro" id="IPR024909">
    <property type="entry name" value="Cys-tRNA/MSH_ligase"/>
</dbReference>
<evidence type="ECO:0000313" key="14">
    <source>
        <dbReference type="EMBL" id="CUT17532.1"/>
    </source>
</evidence>
<evidence type="ECO:0000256" key="9">
    <source>
        <dbReference type="ARBA" id="ARBA00022840"/>
    </source>
</evidence>
<dbReference type="Proteomes" id="UP000198651">
    <property type="component" value="Chromosome I"/>
</dbReference>
<evidence type="ECO:0000256" key="2">
    <source>
        <dbReference type="ARBA" id="ARBA00005594"/>
    </source>
</evidence>
<dbReference type="PANTHER" id="PTHR10890">
    <property type="entry name" value="CYSTEINYL-TRNA SYNTHETASE"/>
    <property type="match status" value="1"/>
</dbReference>
<evidence type="ECO:0000256" key="8">
    <source>
        <dbReference type="ARBA" id="ARBA00022833"/>
    </source>
</evidence>
<comment type="subcellular location">
    <subcellularLocation>
        <location evidence="1 12">Cytoplasm</location>
    </subcellularLocation>
</comment>
<keyword evidence="5 12" id="KW-0436">Ligase</keyword>
<dbReference type="GO" id="GO:0004817">
    <property type="term" value="F:cysteine-tRNA ligase activity"/>
    <property type="evidence" value="ECO:0007669"/>
    <property type="project" value="UniProtKB-UniRule"/>
</dbReference>
<dbReference type="STRING" id="1561003.Ark11_0697"/>
<dbReference type="Pfam" id="PF23493">
    <property type="entry name" value="CysS_C"/>
    <property type="match status" value="1"/>
</dbReference>
<evidence type="ECO:0000256" key="11">
    <source>
        <dbReference type="ARBA" id="ARBA00023146"/>
    </source>
</evidence>
<evidence type="ECO:0000256" key="3">
    <source>
        <dbReference type="ARBA" id="ARBA00011245"/>
    </source>
</evidence>
<dbReference type="InterPro" id="IPR032678">
    <property type="entry name" value="tRNA-synt_1_cat_dom"/>
</dbReference>
<evidence type="ECO:0000256" key="10">
    <source>
        <dbReference type="ARBA" id="ARBA00022917"/>
    </source>
</evidence>
<dbReference type="InterPro" id="IPR014729">
    <property type="entry name" value="Rossmann-like_a/b/a_fold"/>
</dbReference>
<feature type="short sequence motif" description="'HIGH' region" evidence="12">
    <location>
        <begin position="33"/>
        <end position="43"/>
    </location>
</feature>
<dbReference type="SMART" id="SM00840">
    <property type="entry name" value="DALR_2"/>
    <property type="match status" value="1"/>
</dbReference>
<dbReference type="Pfam" id="PF09190">
    <property type="entry name" value="DALR_2"/>
    <property type="match status" value="1"/>
</dbReference>
<dbReference type="SUPFAM" id="SSF47323">
    <property type="entry name" value="Anticodon-binding domain of a subclass of class I aminoacyl-tRNA synthetases"/>
    <property type="match status" value="1"/>
</dbReference>
<evidence type="ECO:0000256" key="7">
    <source>
        <dbReference type="ARBA" id="ARBA00022741"/>
    </source>
</evidence>
<evidence type="ECO:0000313" key="15">
    <source>
        <dbReference type="Proteomes" id="UP000198651"/>
    </source>
</evidence>
<keyword evidence="4 12" id="KW-0963">Cytoplasm</keyword>
<dbReference type="CDD" id="cd07963">
    <property type="entry name" value="Anticodon_Ia_Cys"/>
    <property type="match status" value="1"/>
</dbReference>
<dbReference type="InterPro" id="IPR056411">
    <property type="entry name" value="CysS_C"/>
</dbReference>
<evidence type="ECO:0000256" key="4">
    <source>
        <dbReference type="ARBA" id="ARBA00022490"/>
    </source>
</evidence>
<keyword evidence="11 12" id="KW-0030">Aminoacyl-tRNA synthetase</keyword>
<dbReference type="HAMAP" id="MF_00041">
    <property type="entry name" value="Cys_tRNA_synth"/>
    <property type="match status" value="1"/>
</dbReference>
<comment type="similarity">
    <text evidence="2 12">Belongs to the class-I aminoacyl-tRNA synthetase family.</text>
</comment>
<comment type="cofactor">
    <cofactor evidence="12">
        <name>Zn(2+)</name>
        <dbReference type="ChEBI" id="CHEBI:29105"/>
    </cofactor>
    <text evidence="12">Binds 1 zinc ion per subunit.</text>
</comment>
<keyword evidence="7 12" id="KW-0547">Nucleotide-binding</keyword>
<keyword evidence="9 12" id="KW-0067">ATP-binding</keyword>
<proteinExistence type="inferred from homology"/>
<dbReference type="InterPro" id="IPR015273">
    <property type="entry name" value="Cys-tRNA-synt_Ia_DALR"/>
</dbReference>
<dbReference type="EC" id="6.1.1.16" evidence="12"/>
<dbReference type="FunFam" id="3.40.50.620:FF:000009">
    <property type="entry name" value="Cysteine--tRNA ligase"/>
    <property type="match status" value="1"/>
</dbReference>
<dbReference type="PRINTS" id="PR00983">
    <property type="entry name" value="TRNASYNTHCYS"/>
</dbReference>
<comment type="catalytic activity">
    <reaction evidence="12">
        <text>tRNA(Cys) + L-cysteine + ATP = L-cysteinyl-tRNA(Cys) + AMP + diphosphate</text>
        <dbReference type="Rhea" id="RHEA:17773"/>
        <dbReference type="Rhea" id="RHEA-COMP:9661"/>
        <dbReference type="Rhea" id="RHEA-COMP:9679"/>
        <dbReference type="ChEBI" id="CHEBI:30616"/>
        <dbReference type="ChEBI" id="CHEBI:33019"/>
        <dbReference type="ChEBI" id="CHEBI:35235"/>
        <dbReference type="ChEBI" id="CHEBI:78442"/>
        <dbReference type="ChEBI" id="CHEBI:78517"/>
        <dbReference type="ChEBI" id="CHEBI:456215"/>
        <dbReference type="EC" id="6.1.1.16"/>
    </reaction>
</comment>
<keyword evidence="10 12" id="KW-0648">Protein biosynthesis</keyword>
<keyword evidence="15" id="KW-1185">Reference proteome</keyword>
<dbReference type="PANTHER" id="PTHR10890:SF3">
    <property type="entry name" value="CYSTEINE--TRNA LIGASE, CYTOPLASMIC"/>
    <property type="match status" value="1"/>
</dbReference>
<keyword evidence="8 12" id="KW-0862">Zinc</keyword>
<keyword evidence="6 12" id="KW-0479">Metal-binding</keyword>
<comment type="subunit">
    <text evidence="3 12">Monomer.</text>
</comment>
<evidence type="ECO:0000259" key="13">
    <source>
        <dbReference type="SMART" id="SM00840"/>
    </source>
</evidence>
<feature type="domain" description="Cysteinyl-tRNA synthetase class Ia DALR" evidence="13">
    <location>
        <begin position="346"/>
        <end position="401"/>
    </location>
</feature>
<dbReference type="Gene3D" id="3.40.50.620">
    <property type="entry name" value="HUPs"/>
    <property type="match status" value="1"/>
</dbReference>
<dbReference type="RefSeq" id="WP_092342955.1">
    <property type="nucleotide sequence ID" value="NZ_LN906597.1"/>
</dbReference>
<evidence type="ECO:0000256" key="6">
    <source>
        <dbReference type="ARBA" id="ARBA00022723"/>
    </source>
</evidence>
<evidence type="ECO:0000256" key="12">
    <source>
        <dbReference type="HAMAP-Rule" id="MF_00041"/>
    </source>
</evidence>
<dbReference type="Gene3D" id="1.20.120.1910">
    <property type="entry name" value="Cysteine-tRNA ligase, C-terminal anti-codon recognition domain"/>
    <property type="match status" value="1"/>
</dbReference>
<feature type="short sequence motif" description="'KMSKS' region" evidence="12">
    <location>
        <begin position="269"/>
        <end position="273"/>
    </location>
</feature>
<dbReference type="EMBL" id="LN906597">
    <property type="protein sequence ID" value="CUT17532.1"/>
    <property type="molecule type" value="Genomic_DNA"/>
</dbReference>
<feature type="binding site" evidence="12">
    <location>
        <position position="212"/>
    </location>
    <ligand>
        <name>Zn(2+)</name>
        <dbReference type="ChEBI" id="CHEBI:29105"/>
    </ligand>
</feature>
<name>A0A0S4M3I9_9BURK</name>
<dbReference type="OrthoDB" id="9815130at2"/>
<dbReference type="AlphaFoldDB" id="A0A0S4M3I9"/>
<evidence type="ECO:0000256" key="1">
    <source>
        <dbReference type="ARBA" id="ARBA00004496"/>
    </source>
</evidence>
<protein>
    <recommendedName>
        <fullName evidence="12">Cysteine--tRNA ligase</fullName>
        <ecNumber evidence="12">6.1.1.16</ecNumber>
    </recommendedName>
    <alternativeName>
        <fullName evidence="12">Cysteinyl-tRNA synthetase</fullName>
        <shortName evidence="12">CysRS</shortName>
    </alternativeName>
</protein>
<dbReference type="GO" id="GO:0005524">
    <property type="term" value="F:ATP binding"/>
    <property type="evidence" value="ECO:0007669"/>
    <property type="project" value="UniProtKB-UniRule"/>
</dbReference>
<dbReference type="GO" id="GO:0008270">
    <property type="term" value="F:zinc ion binding"/>
    <property type="evidence" value="ECO:0007669"/>
    <property type="project" value="UniProtKB-UniRule"/>
</dbReference>
<gene>
    <name evidence="12 14" type="primary">cysS</name>
    <name evidence="14" type="ORF">Ark11_0697</name>
</gene>
<evidence type="ECO:0000256" key="5">
    <source>
        <dbReference type="ARBA" id="ARBA00022598"/>
    </source>
</evidence>
<sequence length="459" mass="52411">MHRGLHIYNTLSRCVEAFYPQRENSVELYVCGMTVYDYCHLGHARVFMVFDMVVRWLRHLSYDVYFIRNITDIDDKIITRASERGCSVEELTSIFIDAMHNDCEGLGIIPPSVEPQATLFVPVMVKMIGDLFEKGAAYVTPAGDVCFSVASFPEYGCLSGHTIEQLRSGHRVEADKYKKDSCDFVLWKRAKPGEPSWDSPWGPGRPGWHIECSAMSSHYLGDTFDIHGGGADLQFPHHENEIAQSRTASSGGFARYWMHNGFIRVSQQKMSKSLGNFYTIRDLLEKYEAEVIRFFLLRSHYRSSIDYNDSSLLEAREALSRLYRALHSCPPDNQGFLDEHNNYVKLFVAAMNNDFSTPEAFSVLFELANEVNRSSSCELSWVLKCLGQTLGLLNHDPEEFLGYLSSKNDDLVVEDLIEKRSIARSNKDWVEADRIRNELLSLGVILEDSSSKTVWRRLK</sequence>
<feature type="binding site" evidence="12">
    <location>
        <position position="241"/>
    </location>
    <ligand>
        <name>Zn(2+)</name>
        <dbReference type="ChEBI" id="CHEBI:29105"/>
    </ligand>
</feature>
<feature type="binding site" evidence="12">
    <location>
        <position position="272"/>
    </location>
    <ligand>
        <name>ATP</name>
        <dbReference type="ChEBI" id="CHEBI:30616"/>
    </ligand>
</feature>
<accession>A0A0S4M3I9</accession>
<dbReference type="InterPro" id="IPR015803">
    <property type="entry name" value="Cys-tRNA-ligase"/>
</dbReference>
<dbReference type="CDD" id="cd00672">
    <property type="entry name" value="CysRS_core"/>
    <property type="match status" value="1"/>
</dbReference>
<dbReference type="Pfam" id="PF01406">
    <property type="entry name" value="tRNA-synt_1e"/>
    <property type="match status" value="1"/>
</dbReference>
<dbReference type="PATRIC" id="fig|1561003.3.peg.701"/>
<dbReference type="GO" id="GO:0006423">
    <property type="term" value="P:cysteinyl-tRNA aminoacylation"/>
    <property type="evidence" value="ECO:0007669"/>
    <property type="project" value="UniProtKB-UniRule"/>
</dbReference>
<feature type="binding site" evidence="12">
    <location>
        <position position="31"/>
    </location>
    <ligand>
        <name>Zn(2+)</name>
        <dbReference type="ChEBI" id="CHEBI:29105"/>
    </ligand>
</feature>
<feature type="binding site" evidence="12">
    <location>
        <position position="237"/>
    </location>
    <ligand>
        <name>Zn(2+)</name>
        <dbReference type="ChEBI" id="CHEBI:29105"/>
    </ligand>
</feature>
<reference evidence="15" key="1">
    <citation type="submission" date="2015-11" db="EMBL/GenBank/DDBJ databases">
        <authorList>
            <person name="Seth-Smith H.M.B."/>
        </authorList>
    </citation>
    <scope>NUCLEOTIDE SEQUENCE [LARGE SCALE GENOMIC DNA]</scope>
    <source>
        <strain evidence="15">2013Ark11</strain>
    </source>
</reference>
<dbReference type="SUPFAM" id="SSF52374">
    <property type="entry name" value="Nucleotidylyl transferase"/>
    <property type="match status" value="1"/>
</dbReference>